<evidence type="ECO:0000256" key="6">
    <source>
        <dbReference type="ARBA" id="ARBA00023136"/>
    </source>
</evidence>
<dbReference type="Pfam" id="PF21082">
    <property type="entry name" value="MS_channel_3rd"/>
    <property type="match status" value="1"/>
</dbReference>
<evidence type="ECO:0000256" key="4">
    <source>
        <dbReference type="ARBA" id="ARBA00022692"/>
    </source>
</evidence>
<dbReference type="KEGG" id="lrz:BJI69_15785"/>
<evidence type="ECO:0000256" key="2">
    <source>
        <dbReference type="ARBA" id="ARBA00008017"/>
    </source>
</evidence>
<evidence type="ECO:0000256" key="5">
    <source>
        <dbReference type="ARBA" id="ARBA00022989"/>
    </source>
</evidence>
<dbReference type="SUPFAM" id="SSF82861">
    <property type="entry name" value="Mechanosensitive channel protein MscS (YggB), transmembrane region"/>
    <property type="match status" value="1"/>
</dbReference>
<dbReference type="Pfam" id="PF12607">
    <property type="entry name" value="DUF3772"/>
    <property type="match status" value="1"/>
</dbReference>
<sequence length="820" mass="88880">MTLGIDLPRPAFDDPCMRTLRIFFTALLLTVSVAAFAQAQDDDPGKQIGDLRSQLDQIEKGMKDDNITDKVIDDLRGQAGDVVGKAQKVSSALSPNRDAAKARLDQLGPAPATGTKEAPELAATRKDAQKAFDAVDAQIKQADGITLEAQQTTSQLADLRRIRFQQFLSRRTASPFSRPFWSEPAKAFPRDSANLSDFTTGVKTDLARSWTDGNRIALIVCALFGVLLMTGVRFYLEQRARHLTANRMPPGRLRRSALILGITLTSALTTGLGTQLLYLGLNWNETFSDDTDAMAKALVRIIFFGAFIAGLGRALISAKRPSWRLPAISDETALSLRRFPMLFSLAVVLFYFLKELNRTIGTSLAATVMTSSLQALVLTTLTAVGLVRLSRSHHVVDEDGDPPAPRPIWASLFIAAAWIAIVASWIGLLTGFVAFASFMAGQVVWTVIVLSATYLAMRLVDDLFETLLSEKGPMSARAQAIFGTHPRLLDQAGVLLSGIVRLALFMFGLVAVISGFGADASDILTLGTKLQTLKIYNFEFKPDQILTAIGLFFLGLLAVRVIKNWLSEQYLPRTNLDPGMRSSLTTLLGYVGVVIVVAIALLAMGLSVQNVAWVASALSVGIGFGLQAIVSNFISGLILLAERPVKVGDWVVLDDAEGDIRRINVRATEIQVSDRSTIIVPNSSFITKPVRNMTMANPQGRVLIKLPMPLDTDPMEAREHMLEAMHAHKQVLETPAPSVTLDNVDRAAMTFAVTCYVGGPRDVGNVKSDLLFDIIARLRKSDIPLLRPQDLVLRGGGNMSDVVGPTADAAPKASTDDPSS</sequence>
<dbReference type="Gene3D" id="2.30.30.60">
    <property type="match status" value="1"/>
</dbReference>
<name>A0A0G9HDL4_9GAMM</name>
<dbReference type="InterPro" id="IPR052702">
    <property type="entry name" value="MscS-like_channel"/>
</dbReference>
<protein>
    <submittedName>
        <fullName evidence="7">Uncharacterized protein</fullName>
    </submittedName>
</protein>
<dbReference type="InterPro" id="IPR010920">
    <property type="entry name" value="LSM_dom_sf"/>
</dbReference>
<dbReference type="Gene3D" id="1.10.287.1260">
    <property type="match status" value="1"/>
</dbReference>
<dbReference type="Proteomes" id="UP000182987">
    <property type="component" value="Chromosome"/>
</dbReference>
<proteinExistence type="inferred from homology"/>
<keyword evidence="8" id="KW-1185">Reference proteome</keyword>
<dbReference type="Gene3D" id="3.30.70.100">
    <property type="match status" value="1"/>
</dbReference>
<dbReference type="InterPro" id="IPR006685">
    <property type="entry name" value="MscS_channel_2nd"/>
</dbReference>
<dbReference type="GO" id="GO:0005886">
    <property type="term" value="C:plasma membrane"/>
    <property type="evidence" value="ECO:0007669"/>
    <property type="project" value="UniProtKB-SubCell"/>
</dbReference>
<comment type="similarity">
    <text evidence="2">Belongs to the MscS (TC 1.A.23) family.</text>
</comment>
<keyword evidence="3" id="KW-1003">Cell membrane</keyword>
<gene>
    <name evidence="7" type="ORF">BJI69_15785</name>
</gene>
<evidence type="ECO:0000256" key="3">
    <source>
        <dbReference type="ARBA" id="ARBA00022475"/>
    </source>
</evidence>
<keyword evidence="4" id="KW-0812">Transmembrane</keyword>
<dbReference type="PATRIC" id="fig|1440763.5.peg.792"/>
<organism evidence="7 8">
    <name type="scientific">Luteibacter rhizovicinus DSM 16549</name>
    <dbReference type="NCBI Taxonomy" id="1440763"/>
    <lineage>
        <taxon>Bacteria</taxon>
        <taxon>Pseudomonadati</taxon>
        <taxon>Pseudomonadota</taxon>
        <taxon>Gammaproteobacteria</taxon>
        <taxon>Lysobacterales</taxon>
        <taxon>Rhodanobacteraceae</taxon>
        <taxon>Luteibacter</taxon>
    </lineage>
</organism>
<dbReference type="InterPro" id="IPR011066">
    <property type="entry name" value="MscS_channel_C_sf"/>
</dbReference>
<evidence type="ECO:0000256" key="1">
    <source>
        <dbReference type="ARBA" id="ARBA00004651"/>
    </source>
</evidence>
<keyword evidence="6" id="KW-0472">Membrane</keyword>
<comment type="subcellular location">
    <subcellularLocation>
        <location evidence="1">Cell membrane</location>
        <topology evidence="1">Multi-pass membrane protein</topology>
    </subcellularLocation>
</comment>
<accession>A0A0G9HDL4</accession>
<dbReference type="InterPro" id="IPR022249">
    <property type="entry name" value="DUF3772"/>
</dbReference>
<dbReference type="InterPro" id="IPR023408">
    <property type="entry name" value="MscS_beta-dom_sf"/>
</dbReference>
<dbReference type="SUPFAM" id="SSF50182">
    <property type="entry name" value="Sm-like ribonucleoproteins"/>
    <property type="match status" value="1"/>
</dbReference>
<dbReference type="GO" id="GO:0008381">
    <property type="term" value="F:mechanosensitive monoatomic ion channel activity"/>
    <property type="evidence" value="ECO:0007669"/>
    <property type="project" value="UniProtKB-ARBA"/>
</dbReference>
<evidence type="ECO:0000313" key="8">
    <source>
        <dbReference type="Proteomes" id="UP000182987"/>
    </source>
</evidence>
<keyword evidence="5" id="KW-1133">Transmembrane helix</keyword>
<dbReference type="Pfam" id="PF00924">
    <property type="entry name" value="MS_channel_2nd"/>
    <property type="match status" value="1"/>
</dbReference>
<dbReference type="STRING" id="1440763.BJI69_15785"/>
<dbReference type="PANTHER" id="PTHR30347">
    <property type="entry name" value="POTASSIUM CHANNEL RELATED"/>
    <property type="match status" value="1"/>
</dbReference>
<dbReference type="EMBL" id="CP017480">
    <property type="protein sequence ID" value="APG05214.1"/>
    <property type="molecule type" value="Genomic_DNA"/>
</dbReference>
<reference evidence="8" key="1">
    <citation type="submission" date="2016-09" db="EMBL/GenBank/DDBJ databases">
        <authorList>
            <person name="Lysoe E."/>
        </authorList>
    </citation>
    <scope>NUCLEOTIDE SEQUENCE [LARGE SCALE GENOMIC DNA]</scope>
    <source>
        <strain evidence="8">LJ96T</strain>
    </source>
</reference>
<dbReference type="InterPro" id="IPR049278">
    <property type="entry name" value="MS_channel_C"/>
</dbReference>
<dbReference type="SUPFAM" id="SSF82689">
    <property type="entry name" value="Mechanosensitive channel protein MscS (YggB), C-terminal domain"/>
    <property type="match status" value="1"/>
</dbReference>
<dbReference type="AlphaFoldDB" id="A0A0G9HDL4"/>
<dbReference type="PANTHER" id="PTHR30347:SF9">
    <property type="entry name" value="MINICONDUCTANCE MECHANOSENSITIVE CHANNEL MSCM"/>
    <property type="match status" value="1"/>
</dbReference>
<evidence type="ECO:0000313" key="7">
    <source>
        <dbReference type="EMBL" id="APG05214.1"/>
    </source>
</evidence>
<dbReference type="InterPro" id="IPR011014">
    <property type="entry name" value="MscS_channel_TM-2"/>
</dbReference>